<feature type="compositionally biased region" description="Low complexity" evidence="2">
    <location>
        <begin position="18"/>
        <end position="27"/>
    </location>
</feature>
<keyword evidence="5" id="KW-1185">Reference proteome</keyword>
<comment type="similarity">
    <text evidence="1">Belongs to the TRAFAC class myosin-kinesin ATPase superfamily. Kinesin family.</text>
</comment>
<dbReference type="GO" id="GO:0007018">
    <property type="term" value="P:microtubule-based movement"/>
    <property type="evidence" value="ECO:0007669"/>
    <property type="project" value="InterPro"/>
</dbReference>
<proteinExistence type="inferred from homology"/>
<evidence type="ECO:0000259" key="3">
    <source>
        <dbReference type="PROSITE" id="PS50067"/>
    </source>
</evidence>
<feature type="compositionally biased region" description="Pro residues" evidence="2">
    <location>
        <begin position="1"/>
        <end position="11"/>
    </location>
</feature>
<dbReference type="OrthoDB" id="3176171at2759"/>
<dbReference type="Pfam" id="PF00225">
    <property type="entry name" value="Kinesin"/>
    <property type="match status" value="2"/>
</dbReference>
<keyword evidence="1" id="KW-0547">Nucleotide-binding</keyword>
<feature type="region of interest" description="Disordered" evidence="2">
    <location>
        <begin position="222"/>
        <end position="255"/>
    </location>
</feature>
<name>A0A9W7G0V3_9STRA</name>
<dbReference type="InterPro" id="IPR027417">
    <property type="entry name" value="P-loop_NTPase"/>
</dbReference>
<protein>
    <recommendedName>
        <fullName evidence="3">Kinesin motor domain-containing protein</fullName>
    </recommendedName>
</protein>
<feature type="domain" description="Kinesin motor" evidence="3">
    <location>
        <begin position="31"/>
        <end position="416"/>
    </location>
</feature>
<gene>
    <name evidence="4" type="ORF">TrCOL_g7326</name>
</gene>
<evidence type="ECO:0000256" key="1">
    <source>
        <dbReference type="PROSITE-ProRule" id="PRU00283"/>
    </source>
</evidence>
<sequence length="561" mass="61188">MFPDVSPPPLPARRKSRTSSTASSPSSSYINITVGVRVRPSKVPSSLDLTSFITPHHILMPSTTQDVSYATLAGPVLRKLEQGYSTSIVAYGQTGSGKTHTIFGPPGSLRSDTPSSWGLMPRILSELLSSPSNTLSASAVEVYQDLAYDLLDNSSPLTVGSKGRNQQSVTRNVAVAGPLAGKQGKSNGGAHPAGCYCCYCERAKMAKQEEFKRMMAERRGEIPPMSKGVDPFKARKGGKVSPNVDKRRTSGGGTEYATVGEKLRSLRNLEDVLDLCRTVELSRNTASHDLNDRSSRSHCLVSVHVLTSEGGRTLRTKCLLVDLAGSERIAKSKVEGVRKSQAIEINKSLTALGRIIKSLSARSRHVPYRDSTLTMLLKDSFSGRASTTFVVCVSEGEEHDEETKRSLEFGQRLGGVRTNAVASASISDNSISGDKDAIVRMIASMKSELSTLDAGGVDESATNPAAVRKFRSDCKRLEGMRKRIKHLEEVAYKAGEGRNASSRELAELRDAHRRLYEDVERVKYAVDRTTQRPFWREPSAAWKRKNEEIKGLVGRLAMLRA</sequence>
<dbReference type="Proteomes" id="UP001165065">
    <property type="component" value="Unassembled WGS sequence"/>
</dbReference>
<accession>A0A9W7G0V3</accession>
<dbReference type="GO" id="GO:0016887">
    <property type="term" value="F:ATP hydrolysis activity"/>
    <property type="evidence" value="ECO:0007669"/>
    <property type="project" value="TreeGrafter"/>
</dbReference>
<dbReference type="EMBL" id="BRYA01000639">
    <property type="protein sequence ID" value="GMI27141.1"/>
    <property type="molecule type" value="Genomic_DNA"/>
</dbReference>
<reference evidence="5" key="1">
    <citation type="journal article" date="2023" name="Commun. Biol.">
        <title>Genome analysis of Parmales, the sister group of diatoms, reveals the evolutionary specialization of diatoms from phago-mixotrophs to photoautotrophs.</title>
        <authorList>
            <person name="Ban H."/>
            <person name="Sato S."/>
            <person name="Yoshikawa S."/>
            <person name="Yamada K."/>
            <person name="Nakamura Y."/>
            <person name="Ichinomiya M."/>
            <person name="Sato N."/>
            <person name="Blanc-Mathieu R."/>
            <person name="Endo H."/>
            <person name="Kuwata A."/>
            <person name="Ogata H."/>
        </authorList>
    </citation>
    <scope>NUCLEOTIDE SEQUENCE [LARGE SCALE GENOMIC DNA]</scope>
</reference>
<dbReference type="SUPFAM" id="SSF52540">
    <property type="entry name" value="P-loop containing nucleoside triphosphate hydrolases"/>
    <property type="match status" value="1"/>
</dbReference>
<dbReference type="GO" id="GO:0008017">
    <property type="term" value="F:microtubule binding"/>
    <property type="evidence" value="ECO:0007669"/>
    <property type="project" value="InterPro"/>
</dbReference>
<dbReference type="InterPro" id="IPR001752">
    <property type="entry name" value="Kinesin_motor_dom"/>
</dbReference>
<keyword evidence="1" id="KW-0067">ATP-binding</keyword>
<feature type="binding site" evidence="1">
    <location>
        <begin position="92"/>
        <end position="99"/>
    </location>
    <ligand>
        <name>ATP</name>
        <dbReference type="ChEBI" id="CHEBI:30616"/>
    </ligand>
</feature>
<dbReference type="PANTHER" id="PTHR24115">
    <property type="entry name" value="KINESIN-RELATED"/>
    <property type="match status" value="1"/>
</dbReference>
<comment type="caution">
    <text evidence="4">The sequence shown here is derived from an EMBL/GenBank/DDBJ whole genome shotgun (WGS) entry which is preliminary data.</text>
</comment>
<dbReference type="GO" id="GO:0005524">
    <property type="term" value="F:ATP binding"/>
    <property type="evidence" value="ECO:0007669"/>
    <property type="project" value="UniProtKB-UniRule"/>
</dbReference>
<dbReference type="AlphaFoldDB" id="A0A9W7G0V3"/>
<dbReference type="PROSITE" id="PS50067">
    <property type="entry name" value="KINESIN_MOTOR_2"/>
    <property type="match status" value="1"/>
</dbReference>
<dbReference type="GO" id="GO:0005871">
    <property type="term" value="C:kinesin complex"/>
    <property type="evidence" value="ECO:0007669"/>
    <property type="project" value="TreeGrafter"/>
</dbReference>
<dbReference type="PANTHER" id="PTHR24115:SF1004">
    <property type="entry name" value="KINESIN-LIKE PROTEIN KIF15"/>
    <property type="match status" value="1"/>
</dbReference>
<evidence type="ECO:0000256" key="2">
    <source>
        <dbReference type="SAM" id="MobiDB-lite"/>
    </source>
</evidence>
<keyword evidence="1" id="KW-0505">Motor protein</keyword>
<dbReference type="PRINTS" id="PR00380">
    <property type="entry name" value="KINESINHEAVY"/>
</dbReference>
<evidence type="ECO:0000313" key="5">
    <source>
        <dbReference type="Proteomes" id="UP001165065"/>
    </source>
</evidence>
<dbReference type="SMART" id="SM00129">
    <property type="entry name" value="KISc"/>
    <property type="match status" value="1"/>
</dbReference>
<dbReference type="InterPro" id="IPR036961">
    <property type="entry name" value="Kinesin_motor_dom_sf"/>
</dbReference>
<evidence type="ECO:0000313" key="4">
    <source>
        <dbReference type="EMBL" id="GMI27141.1"/>
    </source>
</evidence>
<dbReference type="GO" id="GO:0005874">
    <property type="term" value="C:microtubule"/>
    <property type="evidence" value="ECO:0007669"/>
    <property type="project" value="TreeGrafter"/>
</dbReference>
<dbReference type="Gene3D" id="3.40.850.10">
    <property type="entry name" value="Kinesin motor domain"/>
    <property type="match status" value="1"/>
</dbReference>
<dbReference type="GO" id="GO:0003777">
    <property type="term" value="F:microtubule motor activity"/>
    <property type="evidence" value="ECO:0007669"/>
    <property type="project" value="InterPro"/>
</dbReference>
<feature type="region of interest" description="Disordered" evidence="2">
    <location>
        <begin position="1"/>
        <end position="27"/>
    </location>
</feature>
<dbReference type="InterPro" id="IPR027640">
    <property type="entry name" value="Kinesin-like_fam"/>
</dbReference>
<organism evidence="4 5">
    <name type="scientific">Triparma columacea</name>
    <dbReference type="NCBI Taxonomy" id="722753"/>
    <lineage>
        <taxon>Eukaryota</taxon>
        <taxon>Sar</taxon>
        <taxon>Stramenopiles</taxon>
        <taxon>Ochrophyta</taxon>
        <taxon>Bolidophyceae</taxon>
        <taxon>Parmales</taxon>
        <taxon>Triparmaceae</taxon>
        <taxon>Triparma</taxon>
    </lineage>
</organism>